<dbReference type="SMART" id="SM00181">
    <property type="entry name" value="EGF"/>
    <property type="match status" value="4"/>
</dbReference>
<dbReference type="Pfam" id="PF00094">
    <property type="entry name" value="VWD"/>
    <property type="match status" value="4"/>
</dbReference>
<dbReference type="Pfam" id="PF12714">
    <property type="entry name" value="TILa"/>
    <property type="match status" value="3"/>
</dbReference>
<dbReference type="PANTHER" id="PTHR11339">
    <property type="entry name" value="EXTRACELLULAR MATRIX GLYCOPROTEIN RELATED"/>
    <property type="match status" value="1"/>
</dbReference>
<gene>
    <name evidence="5" type="ORF">BSL78_29107</name>
</gene>
<dbReference type="InterPro" id="IPR025615">
    <property type="entry name" value="TILa_dom"/>
</dbReference>
<evidence type="ECO:0000256" key="1">
    <source>
        <dbReference type="ARBA" id="ARBA00022737"/>
    </source>
</evidence>
<dbReference type="Pfam" id="PF08742">
    <property type="entry name" value="C8"/>
    <property type="match status" value="3"/>
</dbReference>
<dbReference type="FunFam" id="2.10.25.10:FF:000055">
    <property type="entry name" value="alpha-tectorin isoform X1"/>
    <property type="match status" value="1"/>
</dbReference>
<name>A0A2G8JE87_STIJA</name>
<dbReference type="CDD" id="cd19941">
    <property type="entry name" value="TIL"/>
    <property type="match status" value="2"/>
</dbReference>
<feature type="domain" description="VWFD" evidence="4">
    <location>
        <begin position="1"/>
        <end position="79"/>
    </location>
</feature>
<protein>
    <submittedName>
        <fullName evidence="5">Putative IgGFc-binding protein</fullName>
    </submittedName>
</protein>
<keyword evidence="6" id="KW-1185">Reference proteome</keyword>
<dbReference type="InterPro" id="IPR000742">
    <property type="entry name" value="EGF"/>
</dbReference>
<comment type="caution">
    <text evidence="5">The sequence shown here is derived from an EMBL/GenBank/DDBJ whole genome shotgun (WGS) entry which is preliminary data.</text>
</comment>
<evidence type="ECO:0000313" key="5">
    <source>
        <dbReference type="EMBL" id="PIK34071.1"/>
    </source>
</evidence>
<dbReference type="PROSITE" id="PS01186">
    <property type="entry name" value="EGF_2"/>
    <property type="match status" value="1"/>
</dbReference>
<proteinExistence type="predicted"/>
<dbReference type="STRING" id="307972.A0A2G8JE87"/>
<dbReference type="SMART" id="SM00215">
    <property type="entry name" value="VWC_out"/>
    <property type="match status" value="2"/>
</dbReference>
<dbReference type="EMBL" id="MRZV01002297">
    <property type="protein sequence ID" value="PIK34071.1"/>
    <property type="molecule type" value="Genomic_DNA"/>
</dbReference>
<reference evidence="5 6" key="1">
    <citation type="journal article" date="2017" name="PLoS Biol.">
        <title>The sea cucumber genome provides insights into morphological evolution and visceral regeneration.</title>
        <authorList>
            <person name="Zhang X."/>
            <person name="Sun L."/>
            <person name="Yuan J."/>
            <person name="Sun Y."/>
            <person name="Gao Y."/>
            <person name="Zhang L."/>
            <person name="Li S."/>
            <person name="Dai H."/>
            <person name="Hamel J.F."/>
            <person name="Liu C."/>
            <person name="Yu Y."/>
            <person name="Liu S."/>
            <person name="Lin W."/>
            <person name="Guo K."/>
            <person name="Jin S."/>
            <person name="Xu P."/>
            <person name="Storey K.B."/>
            <person name="Huan P."/>
            <person name="Zhang T."/>
            <person name="Zhou Y."/>
            <person name="Zhang J."/>
            <person name="Lin C."/>
            <person name="Li X."/>
            <person name="Xing L."/>
            <person name="Huo D."/>
            <person name="Sun M."/>
            <person name="Wang L."/>
            <person name="Mercier A."/>
            <person name="Li F."/>
            <person name="Yang H."/>
            <person name="Xiang J."/>
        </authorList>
    </citation>
    <scope>NUCLEOTIDE SEQUENCE [LARGE SCALE GENOMIC DNA]</scope>
    <source>
        <strain evidence="5">Shaxun</strain>
        <tissue evidence="5">Muscle</tissue>
    </source>
</reference>
<dbReference type="InterPro" id="IPR001846">
    <property type="entry name" value="VWF_type-D"/>
</dbReference>
<sequence length="1158" mass="127961">MGEGRGKILSTSFGLYINFDKHHDTHVGVPTSYRNKLCGLCGDFDGSADNEYTLPDGSMTTIVADFGNSWRWGGGKDCEPDPGTGDECDNTMKRKQKNSVKTSATRMVSSPLLLGPFKACHDFVNPDPFYDACVQDMCEDLDNDDLICQHFAEYASVCRAQGGDPETGGRKREYVSGDTYINDGCTESCDCMNGQLSCDPISCGDNEICSTRNDERGCYCMDGFELIDGSCQQAPGACIVWGDPHYVTFDDVSYNFKETVSTPSSRDCREESSTFHLISNNERKPPVGLRLLPERAPSRVQRYDYELINNGDIRIDGESVTLSILRWRGRHILERKRCGLSWRTASGTGHVDSVATMMGTKVMNSSLKMEDWPPLVKILETAGGLEVVNASQIQAHSTPVTQLSPTYSEAQDLCDYLQDPYGPFENCLDLVDPTPFYEACLYDLCETLPDDSLICDSLTSYAQECRGAGGIPEDWRDVVSQCPHNCPSGTVYDSCGPACPATCVDRDGPSDCPISNCKETCRCPEGQVLDGNQCVFTYQCGCLLDNGRYLSPGEEYTYPDCSRHCTCNNGNTNCVASTCDPDATCEIKNGVRDCYCNDGYTGDGQTCADAPGICYIWGDPHYQTFDGHNYDFQGGCDYTLVRDCLNETFHLVAKHKKEKHGKHSTELKELLFYYDGKEYKLKDSKKVYIDGHSVKLPYDGPEGVHIEKLHSRLTSIVADFGNSWTVGGGKDCEPDPGTGDECDKHDEKEAEKLCKDISYKNAYVCPDGLIYDGCATICPATCANPNAPNECNISSCVETCRCPIGQLLDIDTCVGALNCGCRLPNGQYVQSGETFIVDDCSQQCSCRSGALTCTSYGCHESELCTEQNDIRGCYCPAGYEWMHGQCLQAPSTCVIWGDPHYVTFDEVSYDFQGDCEYTLVRDCNDLSVTPSFHLVSNNYRINPSDSVSYLRELRLEYNGTEYELLSGGEVRVNGVTVTPPYYDGIVNIYYSGIDVVLLTDFGLYVTYNLVWDARIQLPRTYFNRTCGLCGNYDDNKGNELYSSSGIQQSAADFGNSWQTGTRECIPDPGPLDPCDPDSPTFEQSEALCYYLVDEYGPFEDCLDVVDPSPYYGGCIYDLCYTLPDDDLLCASLTAYAEACREAGVTLGDWRSDVSQCRE</sequence>
<keyword evidence="3" id="KW-0325">Glycoprotein</keyword>
<evidence type="ECO:0000256" key="2">
    <source>
        <dbReference type="ARBA" id="ARBA00023157"/>
    </source>
</evidence>
<dbReference type="SMART" id="SM00832">
    <property type="entry name" value="C8"/>
    <property type="match status" value="3"/>
</dbReference>
<dbReference type="InterPro" id="IPR050780">
    <property type="entry name" value="Mucin_vWF_Thrombospondin_sf"/>
</dbReference>
<dbReference type="Pfam" id="PF01826">
    <property type="entry name" value="TIL"/>
    <property type="match status" value="2"/>
</dbReference>
<dbReference type="GO" id="GO:0005615">
    <property type="term" value="C:extracellular space"/>
    <property type="evidence" value="ECO:0007669"/>
    <property type="project" value="TreeGrafter"/>
</dbReference>
<dbReference type="SMART" id="SM00216">
    <property type="entry name" value="VWD"/>
    <property type="match status" value="2"/>
</dbReference>
<dbReference type="PROSITE" id="PS51233">
    <property type="entry name" value="VWFD"/>
    <property type="match status" value="3"/>
</dbReference>
<keyword evidence="1" id="KW-0677">Repeat</keyword>
<feature type="domain" description="VWFD" evidence="4">
    <location>
        <begin position="891"/>
        <end position="1065"/>
    </location>
</feature>
<dbReference type="OrthoDB" id="5945029at2759"/>
<dbReference type="Gene3D" id="2.10.25.10">
    <property type="entry name" value="Laminin"/>
    <property type="match status" value="3"/>
</dbReference>
<dbReference type="InterPro" id="IPR014853">
    <property type="entry name" value="VWF/SSPO/ZAN-like_Cys-rich_dom"/>
</dbReference>
<accession>A0A2G8JE87</accession>
<dbReference type="Proteomes" id="UP000230750">
    <property type="component" value="Unassembled WGS sequence"/>
</dbReference>
<dbReference type="InterPro" id="IPR002919">
    <property type="entry name" value="TIL_dom"/>
</dbReference>
<dbReference type="AlphaFoldDB" id="A0A2G8JE87"/>
<organism evidence="5 6">
    <name type="scientific">Stichopus japonicus</name>
    <name type="common">Sea cucumber</name>
    <dbReference type="NCBI Taxonomy" id="307972"/>
    <lineage>
        <taxon>Eukaryota</taxon>
        <taxon>Metazoa</taxon>
        <taxon>Echinodermata</taxon>
        <taxon>Eleutherozoa</taxon>
        <taxon>Echinozoa</taxon>
        <taxon>Holothuroidea</taxon>
        <taxon>Aspidochirotacea</taxon>
        <taxon>Aspidochirotida</taxon>
        <taxon>Stichopodidae</taxon>
        <taxon>Apostichopus</taxon>
    </lineage>
</organism>
<dbReference type="InterPro" id="IPR036084">
    <property type="entry name" value="Ser_inhib-like_sf"/>
</dbReference>
<dbReference type="PANTHER" id="PTHR11339:SF373">
    <property type="entry name" value="VWFD DOMAIN-CONTAINING PROTEIN"/>
    <property type="match status" value="1"/>
</dbReference>
<evidence type="ECO:0000259" key="4">
    <source>
        <dbReference type="PROSITE" id="PS51233"/>
    </source>
</evidence>
<dbReference type="GO" id="GO:0031012">
    <property type="term" value="C:extracellular matrix"/>
    <property type="evidence" value="ECO:0007669"/>
    <property type="project" value="TreeGrafter"/>
</dbReference>
<keyword evidence="2" id="KW-1015">Disulfide bond</keyword>
<dbReference type="SUPFAM" id="SSF57567">
    <property type="entry name" value="Serine protease inhibitors"/>
    <property type="match status" value="2"/>
</dbReference>
<feature type="domain" description="VWFD" evidence="4">
    <location>
        <begin position="612"/>
        <end position="797"/>
    </location>
</feature>
<evidence type="ECO:0000256" key="3">
    <source>
        <dbReference type="ARBA" id="ARBA00023180"/>
    </source>
</evidence>
<dbReference type="InterPro" id="IPR001007">
    <property type="entry name" value="VWF_dom"/>
</dbReference>
<evidence type="ECO:0000313" key="6">
    <source>
        <dbReference type="Proteomes" id="UP000230750"/>
    </source>
</evidence>